<evidence type="ECO:0000256" key="3">
    <source>
        <dbReference type="ARBA" id="ARBA00005933"/>
    </source>
</evidence>
<dbReference type="GO" id="GO:0009765">
    <property type="term" value="P:photosynthesis, light harvesting"/>
    <property type="evidence" value="ECO:0007669"/>
    <property type="project" value="InterPro"/>
</dbReference>
<feature type="binding site" evidence="7">
    <location>
        <position position="163"/>
    </location>
    <ligand>
        <name>chlorophyll a</name>
        <dbReference type="ChEBI" id="CHEBI:58416"/>
        <label>1</label>
    </ligand>
</feature>
<dbReference type="EMBL" id="HBGJ01016900">
    <property type="protein sequence ID" value="CAD9252496.1"/>
    <property type="molecule type" value="Transcribed_RNA"/>
</dbReference>
<evidence type="ECO:0008006" key="10">
    <source>
        <dbReference type="Google" id="ProtNLM"/>
    </source>
</evidence>
<protein>
    <recommendedName>
        <fullName evidence="10">Plastid light harvesting protein</fullName>
    </recommendedName>
</protein>
<evidence type="ECO:0000256" key="4">
    <source>
        <dbReference type="ARBA" id="ARBA00022528"/>
    </source>
</evidence>
<organism evidence="9">
    <name type="scientific">Phaeomonas parva</name>
    <dbReference type="NCBI Taxonomy" id="124430"/>
    <lineage>
        <taxon>Eukaryota</taxon>
        <taxon>Sar</taxon>
        <taxon>Stramenopiles</taxon>
        <taxon>Ochrophyta</taxon>
        <taxon>Pinguiophyceae</taxon>
        <taxon>Pinguiochrysidales</taxon>
        <taxon>Pinguiochrysidaceae</taxon>
        <taxon>Phaeomonas</taxon>
    </lineage>
</organism>
<proteinExistence type="inferred from homology"/>
<name>A0A7S1U1W6_9STRA</name>
<feature type="binding site" evidence="7">
    <location>
        <position position="63"/>
    </location>
    <ligand>
        <name>chlorophyll a</name>
        <dbReference type="ChEBI" id="CHEBI:58416"/>
        <label>1</label>
    </ligand>
</feature>
<feature type="binding site" evidence="7">
    <location>
        <position position="180"/>
    </location>
    <ligand>
        <name>chlorophyll a</name>
        <dbReference type="ChEBI" id="CHEBI:58416"/>
        <label>1</label>
    </ligand>
</feature>
<sequence>MFRFVVALAALASAAAFAPARVGGRGQMAMAADKSAAIPFADKPENLNGELAGDIGFDPFRFSDSRDLAYLREAELKHGRVCMLAATGILTQEVTRLSDAFPSTNCLEALKTAPTLGIIQIILVIGALEAQNSNYVGRVPGDRGFDPLKLSENGINEKWALMELKHGRLAMWATAGMLVQTLVNPDVPIIQQTFDWARSVM</sequence>
<dbReference type="SUPFAM" id="SSF103511">
    <property type="entry name" value="Chlorophyll a-b binding protein"/>
    <property type="match status" value="1"/>
</dbReference>
<dbReference type="GO" id="GO:0016168">
    <property type="term" value="F:chlorophyll binding"/>
    <property type="evidence" value="ECO:0007669"/>
    <property type="project" value="UniProtKB-KW"/>
</dbReference>
<dbReference type="InterPro" id="IPR022796">
    <property type="entry name" value="Chloroa_b-bind"/>
</dbReference>
<keyword evidence="4" id="KW-0150">Chloroplast</keyword>
<comment type="function">
    <text evidence="1">The light-harvesting complex (LHC) functions as a light receptor, it captures and delivers excitation energy to photosystems with which it is closely associated. Energy is transferred from the carotenoid and chlorophyll C (or B) to chlorophyll A and the photosynthetic reaction centers where it is used to synthesize ATP and reducing power.</text>
</comment>
<dbReference type="Gene3D" id="1.10.3460.10">
    <property type="entry name" value="Chlorophyll a/b binding protein domain"/>
    <property type="match status" value="1"/>
</dbReference>
<evidence type="ECO:0000256" key="7">
    <source>
        <dbReference type="PIRSR" id="PIRSR601344-1"/>
    </source>
</evidence>
<feature type="signal peptide" evidence="8">
    <location>
        <begin position="1"/>
        <end position="16"/>
    </location>
</feature>
<evidence type="ECO:0000256" key="6">
    <source>
        <dbReference type="ARBA" id="ARBA00022640"/>
    </source>
</evidence>
<reference evidence="9" key="1">
    <citation type="submission" date="2021-01" db="EMBL/GenBank/DDBJ databases">
        <authorList>
            <person name="Corre E."/>
            <person name="Pelletier E."/>
            <person name="Niang G."/>
            <person name="Scheremetjew M."/>
            <person name="Finn R."/>
            <person name="Kale V."/>
            <person name="Holt S."/>
            <person name="Cochrane G."/>
            <person name="Meng A."/>
            <person name="Brown T."/>
            <person name="Cohen L."/>
        </authorList>
    </citation>
    <scope>NUCLEOTIDE SEQUENCE</scope>
    <source>
        <strain evidence="9">CCMP2877</strain>
    </source>
</reference>
<feature type="binding site" evidence="7">
    <location>
        <position position="168"/>
    </location>
    <ligand>
        <name>chlorophyll b</name>
        <dbReference type="ChEBI" id="CHEBI:61721"/>
        <label>4</label>
    </ligand>
</feature>
<evidence type="ECO:0000256" key="2">
    <source>
        <dbReference type="ARBA" id="ARBA00004229"/>
    </source>
</evidence>
<dbReference type="AlphaFoldDB" id="A0A7S1U1W6"/>
<keyword evidence="7" id="KW-0157">Chromophore</keyword>
<feature type="binding site" evidence="7">
    <location>
        <position position="75"/>
    </location>
    <ligand>
        <name>chlorophyll a</name>
        <dbReference type="ChEBI" id="CHEBI:58416"/>
        <label>1</label>
    </ligand>
</feature>
<feature type="binding site" description="axial binding residue" evidence="7">
    <location>
        <position position="80"/>
    </location>
    <ligand>
        <name>chlorophyll b</name>
        <dbReference type="ChEBI" id="CHEBI:61721"/>
        <label>1</label>
    </ligand>
    <ligandPart>
        <name>Mg</name>
        <dbReference type="ChEBI" id="CHEBI:25107"/>
    </ligandPart>
</feature>
<keyword evidence="5" id="KW-0602">Photosynthesis</keyword>
<evidence type="ECO:0000313" key="9">
    <source>
        <dbReference type="EMBL" id="CAD9252496.1"/>
    </source>
</evidence>
<gene>
    <name evidence="9" type="ORF">PPAR1163_LOCUS10860</name>
</gene>
<keyword evidence="8" id="KW-0732">Signal</keyword>
<evidence type="ECO:0000256" key="1">
    <source>
        <dbReference type="ARBA" id="ARBA00004022"/>
    </source>
</evidence>
<dbReference type="InterPro" id="IPR001344">
    <property type="entry name" value="Chloro_AB-bd_pln"/>
</dbReference>
<feature type="chain" id="PRO_5030990673" description="Plastid light harvesting protein" evidence="8">
    <location>
        <begin position="17"/>
        <end position="201"/>
    </location>
</feature>
<feature type="binding site" evidence="7">
    <location>
        <position position="78"/>
    </location>
    <ligand>
        <name>chlorophyll a</name>
        <dbReference type="ChEBI" id="CHEBI:58416"/>
        <label>1</label>
    </ligand>
</feature>
<dbReference type="GO" id="GO:0009507">
    <property type="term" value="C:chloroplast"/>
    <property type="evidence" value="ECO:0007669"/>
    <property type="project" value="UniProtKB-SubCell"/>
</dbReference>
<dbReference type="Pfam" id="PF00504">
    <property type="entry name" value="Chloroa_b-bind"/>
    <property type="match status" value="1"/>
</dbReference>
<accession>A0A7S1U1W6</accession>
<keyword evidence="7" id="KW-0148">Chlorophyll</keyword>
<dbReference type="GO" id="GO:0016020">
    <property type="term" value="C:membrane"/>
    <property type="evidence" value="ECO:0007669"/>
    <property type="project" value="InterPro"/>
</dbReference>
<dbReference type="PANTHER" id="PTHR21649">
    <property type="entry name" value="CHLOROPHYLL A/B BINDING PROTEIN"/>
    <property type="match status" value="1"/>
</dbReference>
<comment type="similarity">
    <text evidence="3">Belongs to the fucoxanthin chlorophyll protein family.</text>
</comment>
<evidence type="ECO:0000256" key="8">
    <source>
        <dbReference type="SAM" id="SignalP"/>
    </source>
</evidence>
<comment type="subcellular location">
    <subcellularLocation>
        <location evidence="2">Plastid</location>
        <location evidence="2">Chloroplast</location>
    </subcellularLocation>
</comment>
<keyword evidence="6" id="KW-0934">Plastid</keyword>
<evidence type="ECO:0000256" key="5">
    <source>
        <dbReference type="ARBA" id="ARBA00022531"/>
    </source>
</evidence>